<evidence type="ECO:0000313" key="1">
    <source>
        <dbReference type="EMBL" id="CAG8481516.1"/>
    </source>
</evidence>
<evidence type="ECO:0000313" key="2">
    <source>
        <dbReference type="Proteomes" id="UP000789920"/>
    </source>
</evidence>
<dbReference type="Proteomes" id="UP000789920">
    <property type="component" value="Unassembled WGS sequence"/>
</dbReference>
<proteinExistence type="predicted"/>
<accession>A0ACA9KNI9</accession>
<sequence>MKHFSQKLYVFMVVIKLFEDLSKDFSQLLDESDDFDVIIQVGEQSNFKEFNVYSNILCSRSPYFKIALSSERVNNKNGVITFKNQISPRCISINTSDIQEYIMKIICKDPKLFFELKEFLTLDKDIFLELIKRIDLDIEGIDIWNYLVKWGIAQSIASDEMSANADVTNWKADDFASFKKSLDPFIRFHEISRTYLMANVNLEVSRLPSHFRSINIDSVIIEGDKAAIISNWIEKRTTFAGKPFYQFTLIYRATRDGFDYNEFIANNCNGAILGFTCHRDNKFRSYGNAFTLHNDYNDYRSYSQWESTDDSFIFCFENGKSFDTHIISRVKVPSQAIFNCRSSWLNFGNSDLVLNRKNGSCIQSHYEKKILNDESFVVEELETFVVQKAIN</sequence>
<name>A0ACA9KNI9_9GLOM</name>
<dbReference type="EMBL" id="CAJVQC010000822">
    <property type="protein sequence ID" value="CAG8481516.1"/>
    <property type="molecule type" value="Genomic_DNA"/>
</dbReference>
<keyword evidence="2" id="KW-1185">Reference proteome</keyword>
<reference evidence="1" key="1">
    <citation type="submission" date="2021-06" db="EMBL/GenBank/DDBJ databases">
        <authorList>
            <person name="Kallberg Y."/>
            <person name="Tangrot J."/>
            <person name="Rosling A."/>
        </authorList>
    </citation>
    <scope>NUCLEOTIDE SEQUENCE</scope>
    <source>
        <strain evidence="1">MA461A</strain>
    </source>
</reference>
<organism evidence="1 2">
    <name type="scientific">Racocetra persica</name>
    <dbReference type="NCBI Taxonomy" id="160502"/>
    <lineage>
        <taxon>Eukaryota</taxon>
        <taxon>Fungi</taxon>
        <taxon>Fungi incertae sedis</taxon>
        <taxon>Mucoromycota</taxon>
        <taxon>Glomeromycotina</taxon>
        <taxon>Glomeromycetes</taxon>
        <taxon>Diversisporales</taxon>
        <taxon>Gigasporaceae</taxon>
        <taxon>Racocetra</taxon>
    </lineage>
</organism>
<comment type="caution">
    <text evidence="1">The sequence shown here is derived from an EMBL/GenBank/DDBJ whole genome shotgun (WGS) entry which is preliminary data.</text>
</comment>
<protein>
    <submittedName>
        <fullName evidence="1">663_t:CDS:1</fullName>
    </submittedName>
</protein>
<gene>
    <name evidence="1" type="ORF">RPERSI_LOCUS1000</name>
</gene>